<dbReference type="InterPro" id="IPR041069">
    <property type="entry name" value="FeoB_Cyto"/>
</dbReference>
<dbReference type="Gene3D" id="1.10.287.1770">
    <property type="match status" value="1"/>
</dbReference>
<dbReference type="FunFam" id="3.40.50.300:FF:000426">
    <property type="entry name" value="Ferrous iron transport protein B"/>
    <property type="match status" value="1"/>
</dbReference>
<dbReference type="Pfam" id="PF02421">
    <property type="entry name" value="FeoB_N"/>
    <property type="match status" value="1"/>
</dbReference>
<dbReference type="InterPro" id="IPR005225">
    <property type="entry name" value="Small_GTP-bd"/>
</dbReference>
<dbReference type="Pfam" id="PF07670">
    <property type="entry name" value="Gate"/>
    <property type="match status" value="2"/>
</dbReference>
<keyword evidence="6 16" id="KW-0812">Transmembrane</keyword>
<dbReference type="AlphaFoldDB" id="A0A2G6E688"/>
<evidence type="ECO:0000256" key="4">
    <source>
        <dbReference type="ARBA" id="ARBA00022496"/>
    </source>
</evidence>
<keyword evidence="7 14" id="KW-0547">Nucleotide-binding</keyword>
<dbReference type="GO" id="GO:0015093">
    <property type="term" value="F:ferrous iron transmembrane transporter activity"/>
    <property type="evidence" value="ECO:0007669"/>
    <property type="project" value="UniProtKB-UniRule"/>
</dbReference>
<comment type="subcellular location">
    <subcellularLocation>
        <location evidence="1 16">Cell inner membrane</location>
        <topology evidence="1 16">Multi-pass membrane protein</topology>
    </subcellularLocation>
</comment>
<keyword evidence="11 14" id="KW-0342">GTP-binding</keyword>
<feature type="transmembrane region" description="Helical" evidence="16">
    <location>
        <begin position="294"/>
        <end position="312"/>
    </location>
</feature>
<evidence type="ECO:0000256" key="11">
    <source>
        <dbReference type="ARBA" id="ARBA00023134"/>
    </source>
</evidence>
<dbReference type="EMBL" id="PDPS01000026">
    <property type="protein sequence ID" value="PID57603.1"/>
    <property type="molecule type" value="Genomic_DNA"/>
</dbReference>
<dbReference type="GO" id="GO:0005525">
    <property type="term" value="F:GTP binding"/>
    <property type="evidence" value="ECO:0007669"/>
    <property type="project" value="UniProtKB-KW"/>
</dbReference>
<dbReference type="Gene3D" id="3.40.50.300">
    <property type="entry name" value="P-loop containing nucleotide triphosphate hydrolases"/>
    <property type="match status" value="1"/>
</dbReference>
<keyword evidence="8 16" id="KW-1133">Transmembrane helix</keyword>
<feature type="binding site" evidence="15">
    <location>
        <position position="25"/>
    </location>
    <ligand>
        <name>Mg(2+)</name>
        <dbReference type="ChEBI" id="CHEBI:18420"/>
        <label>2</label>
    </ligand>
</feature>
<name>A0A2G6E688_9BACT</name>
<comment type="similarity">
    <text evidence="16">Belongs to the TRAFAC class TrmE-Era-EngA-EngB-Septin-like GTPase superfamily. FeoB GTPase (TC 9.A.8) family.</text>
</comment>
<keyword evidence="4 16" id="KW-0410">Iron transport</keyword>
<comment type="function">
    <text evidence="16">Probable transporter of a GTP-driven Fe(2+) uptake system.</text>
</comment>
<dbReference type="NCBIfam" id="TIGR00437">
    <property type="entry name" value="feoB"/>
    <property type="match status" value="1"/>
</dbReference>
<feature type="binding site" evidence="15">
    <location>
        <position position="29"/>
    </location>
    <ligand>
        <name>Mg(2+)</name>
        <dbReference type="ChEBI" id="CHEBI:18420"/>
        <label>2</label>
    </ligand>
</feature>
<evidence type="ECO:0000256" key="1">
    <source>
        <dbReference type="ARBA" id="ARBA00004429"/>
    </source>
</evidence>
<feature type="transmembrane region" description="Helical" evidence="16">
    <location>
        <begin position="355"/>
        <end position="384"/>
    </location>
</feature>
<feature type="transmembrane region" description="Helical" evidence="16">
    <location>
        <begin position="750"/>
        <end position="771"/>
    </location>
</feature>
<feature type="binding site" evidence="14">
    <location>
        <begin position="60"/>
        <end position="63"/>
    </location>
    <ligand>
        <name>GTP</name>
        <dbReference type="ChEBI" id="CHEBI:37565"/>
        <label>1</label>
    </ligand>
</feature>
<feature type="transmembrane region" description="Helical" evidence="16">
    <location>
        <begin position="404"/>
        <end position="430"/>
    </location>
</feature>
<dbReference type="InterPro" id="IPR011640">
    <property type="entry name" value="Fe2_transport_prot_B_C"/>
</dbReference>
<reference evidence="19 20" key="1">
    <citation type="submission" date="2017-10" db="EMBL/GenBank/DDBJ databases">
        <title>Novel microbial diversity and functional potential in the marine mammal oral microbiome.</title>
        <authorList>
            <person name="Dudek N.K."/>
            <person name="Sun C.L."/>
            <person name="Burstein D."/>
            <person name="Kantor R.S."/>
            <person name="Aliaga Goltsman D.S."/>
            <person name="Bik E.M."/>
            <person name="Thomas B.C."/>
            <person name="Banfield J.F."/>
            <person name="Relman D.A."/>
        </authorList>
    </citation>
    <scope>NUCLEOTIDE SEQUENCE [LARGE SCALE GENOMIC DNA]</scope>
    <source>
        <strain evidence="19">DOLZORAL124_49_17</strain>
    </source>
</reference>
<dbReference type="InterPro" id="IPR011642">
    <property type="entry name" value="Gate_dom"/>
</dbReference>
<protein>
    <recommendedName>
        <fullName evidence="13 16">Ferrous iron transport protein B</fullName>
    </recommendedName>
</protein>
<accession>A0A2G6E688</accession>
<dbReference type="GO" id="GO:0005886">
    <property type="term" value="C:plasma membrane"/>
    <property type="evidence" value="ECO:0007669"/>
    <property type="project" value="UniProtKB-SubCell"/>
</dbReference>
<keyword evidence="17" id="KW-0175">Coiled coil</keyword>
<feature type="binding site" evidence="14">
    <location>
        <begin position="14"/>
        <end position="21"/>
    </location>
    <ligand>
        <name>GTP</name>
        <dbReference type="ChEBI" id="CHEBI:37565"/>
        <label>1</label>
    </ligand>
</feature>
<dbReference type="InterPro" id="IPR030389">
    <property type="entry name" value="G_FEOB_dom"/>
</dbReference>
<feature type="binding site" evidence="14">
    <location>
        <begin position="120"/>
        <end position="123"/>
    </location>
    <ligand>
        <name>GTP</name>
        <dbReference type="ChEBI" id="CHEBI:37565"/>
        <label>1</label>
    </ligand>
</feature>
<evidence type="ECO:0000256" key="7">
    <source>
        <dbReference type="ARBA" id="ARBA00022741"/>
    </source>
</evidence>
<dbReference type="Pfam" id="PF07664">
    <property type="entry name" value="FeoB_C"/>
    <property type="match status" value="1"/>
</dbReference>
<dbReference type="PRINTS" id="PR00326">
    <property type="entry name" value="GTP1OBG"/>
</dbReference>
<feature type="transmembrane region" description="Helical" evidence="16">
    <location>
        <begin position="783"/>
        <end position="805"/>
    </location>
</feature>
<evidence type="ECO:0000256" key="3">
    <source>
        <dbReference type="ARBA" id="ARBA00022475"/>
    </source>
</evidence>
<feature type="domain" description="FeoB-type G" evidence="18">
    <location>
        <begin position="7"/>
        <end position="169"/>
    </location>
</feature>
<dbReference type="Proteomes" id="UP000229740">
    <property type="component" value="Unassembled WGS sequence"/>
</dbReference>
<evidence type="ECO:0000313" key="19">
    <source>
        <dbReference type="EMBL" id="PID57603.1"/>
    </source>
</evidence>
<dbReference type="SUPFAM" id="SSF52540">
    <property type="entry name" value="P-loop containing nucleoside triphosphate hydrolases"/>
    <property type="match status" value="1"/>
</dbReference>
<dbReference type="PANTHER" id="PTHR43185">
    <property type="entry name" value="FERROUS IRON TRANSPORT PROTEIN B"/>
    <property type="match status" value="1"/>
</dbReference>
<dbReference type="InterPro" id="IPR050860">
    <property type="entry name" value="FeoB_GTPase"/>
</dbReference>
<keyword evidence="15" id="KW-0460">Magnesium</keyword>
<keyword evidence="3" id="KW-1003">Cell membrane</keyword>
<dbReference type="InterPro" id="IPR027417">
    <property type="entry name" value="P-loop_NTPase"/>
</dbReference>
<evidence type="ECO:0000256" key="8">
    <source>
        <dbReference type="ARBA" id="ARBA00022989"/>
    </source>
</evidence>
<dbReference type="GO" id="GO:0046872">
    <property type="term" value="F:metal ion binding"/>
    <property type="evidence" value="ECO:0007669"/>
    <property type="project" value="UniProtKB-KW"/>
</dbReference>
<sequence length="808" mass="89921">MTHDHKRILVALAGQPNCGKSTIFNMLTGARQHVANFPGVTVEKKQGSYRYGAHHVDIVDLPGTYSLTSYTQEERVSRDFILLEKPEVVVVVVDAANLERSLYLAFQVREMSIPMILCLNMMDVAKRRGFTFDLSTLEKRLGVPVVTTIGAKGIGRDTLKKAIDEMCSSAGHTLNHWQLDYGEILEPTLKDLGEELSTHEHLMENFNARWLAVKLMESDSEARRIVQHYSRDGGVALAEKADTIRQNFQELKKKSPEKIIATRRYLAASKIIADAVKRPKEKIRTLTDKIDAVVLHRVAAPFILAAVLLVFYQLTMIYGTKLADWCFPYIGQLKVYASNAFYTGDVLRSGLVQSLLADGVVGGVVAILYYVPIFTVLFALIAILEDTGYMARVAFIMDRVLRGFGLHGQSTLPMILGGVIVGGCAVPGVIATRAMKDQKARLVTILIMPLMNCLAKIPFFILIVGIFFAPQHASLALFGLSLFSFIVALLLAKIFSRFLVRGETAPFVMELPAYHLPTVGGVVRRMVERVWLFLKKVITVIAAVQIVVWFCVTFPGIGMQREIDFDRQLQEERIAAMDKAGQSNPYNFLWQGDTDYAYERFEQRFKRAKQDAGDDEAALAQVEEKFAAEKLDFFLVANAGKALDGSKDSQAKKAASAMKKYLRNARSLKLERKKAQVNTSYAGQLGRALQPISQYAGFRWRLNIAIISSFAAKESLVGTLGTLYSLEENDSGALETLREAIAVTETGLTIWHALAILAFVAMFPPCIATLIMVKTETNSRWVLFTSIYPIVIGYIIAVCIFQFGMHFG</sequence>
<dbReference type="InterPro" id="IPR003373">
    <property type="entry name" value="Fe2_transport_prot-B"/>
</dbReference>
<feature type="binding site" evidence="15">
    <location>
        <position position="28"/>
    </location>
    <ligand>
        <name>Mg(2+)</name>
        <dbReference type="ChEBI" id="CHEBI:18420"/>
        <label>2</label>
    </ligand>
</feature>
<evidence type="ECO:0000256" key="16">
    <source>
        <dbReference type="RuleBase" id="RU362098"/>
    </source>
</evidence>
<evidence type="ECO:0000256" key="5">
    <source>
        <dbReference type="ARBA" id="ARBA00022519"/>
    </source>
</evidence>
<keyword evidence="10" id="KW-0406">Ion transport</keyword>
<evidence type="ECO:0000256" key="10">
    <source>
        <dbReference type="ARBA" id="ARBA00023065"/>
    </source>
</evidence>
<organism evidence="19 20">
    <name type="scientific">candidate division KSB3 bacterium</name>
    <dbReference type="NCBI Taxonomy" id="2044937"/>
    <lineage>
        <taxon>Bacteria</taxon>
        <taxon>candidate division KSB3</taxon>
    </lineage>
</organism>
<keyword evidence="12 16" id="KW-0472">Membrane</keyword>
<proteinExistence type="inferred from homology"/>
<keyword evidence="2 16" id="KW-0813">Transport</keyword>
<evidence type="ECO:0000256" key="2">
    <source>
        <dbReference type="ARBA" id="ARBA00022448"/>
    </source>
</evidence>
<evidence type="ECO:0000256" key="9">
    <source>
        <dbReference type="ARBA" id="ARBA00023004"/>
    </source>
</evidence>
<evidence type="ECO:0000259" key="18">
    <source>
        <dbReference type="PROSITE" id="PS51711"/>
    </source>
</evidence>
<dbReference type="NCBIfam" id="TIGR00231">
    <property type="entry name" value="small_GTP"/>
    <property type="match status" value="1"/>
</dbReference>
<evidence type="ECO:0000256" key="6">
    <source>
        <dbReference type="ARBA" id="ARBA00022692"/>
    </source>
</evidence>
<comment type="caution">
    <text evidence="19">The sequence shown here is derived from an EMBL/GenBank/DDBJ whole genome shotgun (WGS) entry which is preliminary data.</text>
</comment>
<keyword evidence="5" id="KW-0997">Cell inner membrane</keyword>
<feature type="transmembrane region" description="Helical" evidence="16">
    <location>
        <begin position="442"/>
        <end position="469"/>
    </location>
</feature>
<evidence type="ECO:0000256" key="17">
    <source>
        <dbReference type="SAM" id="Coils"/>
    </source>
</evidence>
<feature type="coiled-coil region" evidence="17">
    <location>
        <begin position="651"/>
        <end position="678"/>
    </location>
</feature>
<evidence type="ECO:0000256" key="12">
    <source>
        <dbReference type="ARBA" id="ARBA00023136"/>
    </source>
</evidence>
<dbReference type="InterPro" id="IPR006073">
    <property type="entry name" value="GTP-bd"/>
</dbReference>
<dbReference type="PANTHER" id="PTHR43185:SF1">
    <property type="entry name" value="FE(2+) TRANSPORTER FEOB"/>
    <property type="match status" value="1"/>
</dbReference>
<evidence type="ECO:0000313" key="20">
    <source>
        <dbReference type="Proteomes" id="UP000229740"/>
    </source>
</evidence>
<evidence type="ECO:0000256" key="15">
    <source>
        <dbReference type="PIRSR" id="PIRSR603373-2"/>
    </source>
</evidence>
<dbReference type="CDD" id="cd01879">
    <property type="entry name" value="FeoB"/>
    <property type="match status" value="1"/>
</dbReference>
<evidence type="ECO:0000256" key="14">
    <source>
        <dbReference type="PIRSR" id="PIRSR603373-1"/>
    </source>
</evidence>
<gene>
    <name evidence="19" type="primary">feoB</name>
    <name evidence="19" type="ORF">CSB45_07195</name>
</gene>
<feature type="binding site" evidence="14">
    <location>
        <begin position="39"/>
        <end position="43"/>
    </location>
    <ligand>
        <name>GTP</name>
        <dbReference type="ChEBI" id="CHEBI:37565"/>
        <label>1</label>
    </ligand>
</feature>
<feature type="transmembrane region" description="Helical" evidence="16">
    <location>
        <begin position="475"/>
        <end position="492"/>
    </location>
</feature>
<evidence type="ECO:0000256" key="13">
    <source>
        <dbReference type="NCBIfam" id="TIGR00437"/>
    </source>
</evidence>
<dbReference type="PROSITE" id="PS51711">
    <property type="entry name" value="G_FEOB"/>
    <property type="match status" value="1"/>
</dbReference>
<keyword evidence="9 16" id="KW-0408">Iron</keyword>
<keyword evidence="15" id="KW-0479">Metal-binding</keyword>
<dbReference type="Pfam" id="PF17910">
    <property type="entry name" value="FeoB_Cyto"/>
    <property type="match status" value="1"/>
</dbReference>
<feature type="transmembrane region" description="Helical" evidence="16">
    <location>
        <begin position="533"/>
        <end position="557"/>
    </location>
</feature>